<accession>A0A1W2CN88</accession>
<dbReference type="InterPro" id="IPR011330">
    <property type="entry name" value="Glyco_hydro/deAcase_b/a-brl"/>
</dbReference>
<dbReference type="Gene3D" id="3.20.20.370">
    <property type="entry name" value="Glycoside hydrolase/deacetylase"/>
    <property type="match status" value="1"/>
</dbReference>
<dbReference type="AlphaFoldDB" id="A0A1W2CN88"/>
<reference evidence="2 3" key="1">
    <citation type="submission" date="2017-04" db="EMBL/GenBank/DDBJ databases">
        <authorList>
            <person name="Afonso C.L."/>
            <person name="Miller P.J."/>
            <person name="Scott M.A."/>
            <person name="Spackman E."/>
            <person name="Goraichik I."/>
            <person name="Dimitrov K.M."/>
            <person name="Suarez D.L."/>
            <person name="Swayne D.E."/>
        </authorList>
    </citation>
    <scope>NUCLEOTIDE SEQUENCE [LARGE SCALE GENOMIC DNA]</scope>
    <source>
        <strain evidence="2 3">DSM 5090</strain>
    </source>
</reference>
<keyword evidence="3" id="KW-1185">Reference proteome</keyword>
<keyword evidence="1" id="KW-0812">Transmembrane</keyword>
<evidence type="ECO:0000256" key="1">
    <source>
        <dbReference type="SAM" id="Phobius"/>
    </source>
</evidence>
<dbReference type="Proteomes" id="UP000192738">
    <property type="component" value="Unassembled WGS sequence"/>
</dbReference>
<evidence type="ECO:0008006" key="4">
    <source>
        <dbReference type="Google" id="ProtNLM"/>
    </source>
</evidence>
<dbReference type="OrthoDB" id="5437800at2"/>
<gene>
    <name evidence="2" type="ORF">SAMN04488500_11135</name>
</gene>
<evidence type="ECO:0000313" key="2">
    <source>
        <dbReference type="EMBL" id="SMC86683.1"/>
    </source>
</evidence>
<dbReference type="PANTHER" id="PTHR34216:SF3">
    <property type="entry name" value="POLY-BETA-1,6-N-ACETYL-D-GLUCOSAMINE N-DEACETYLASE"/>
    <property type="match status" value="1"/>
</dbReference>
<organism evidence="2 3">
    <name type="scientific">Sporomusa malonica</name>
    <dbReference type="NCBI Taxonomy" id="112901"/>
    <lineage>
        <taxon>Bacteria</taxon>
        <taxon>Bacillati</taxon>
        <taxon>Bacillota</taxon>
        <taxon>Negativicutes</taxon>
        <taxon>Selenomonadales</taxon>
        <taxon>Sporomusaceae</taxon>
        <taxon>Sporomusa</taxon>
    </lineage>
</organism>
<keyword evidence="1" id="KW-0472">Membrane</keyword>
<name>A0A1W2CN88_9FIRM</name>
<keyword evidence="1" id="KW-1133">Transmembrane helix</keyword>
<sequence length="636" mass="73107">MIQPTEKLIARKNRKSSIYARFTDRKDRNKAIGVVLQLMIILIIIAVAIATLATFKTYKPYTEQNTRISGDKGFVALAYFGVERIGNQNVIGVGRLHEHLQALKDLGYVTVTQQDILNYYQAGQDLPEKSLFLIFEDGRRDTAVFSQKILEDLNFKATMLTYPEKFEKKDPKFLMPEELQELEKTTFWEMGTNGYRLAFINVYDRYDNYLGELDPLEHARVAPYLGRKYNHYLMDYIRDEYGVPKESHTKMKERISHDYEAVRDIYTQSIGYLPAMYILMHSNTGKFGNNDKVSAVNEYWSKALFKMNFNREGFSFNQRNSSIYDLTRMQPQAYWYTNHLLMRIKYDNNQDLGFVKGNLNKQKAWETLKGALEIQEETIILTSLPKDKGLLRLKNSNDFEDIKLSVRLKGNRLGLQRMYLRADEALNRFLSVHILNNVLYVTEKISGVEKELFKLNLDQHDGKESLSIPEDKKAAEMRALETFLQYADSVEKAKIYAKQLQNKEQEVVPTVAEGAAGYIPELSVNAQGDRVVSLSLKGDKMSVIVDGKEAVADLQVTDTKAGAVFLETSWGGYGWSQRNLADDVYDGVFEKLIITENTGEEKERILFDSRLEGIDAAKLKVKQLWEAIISFFVANL</sequence>
<dbReference type="RefSeq" id="WP_084576287.1">
    <property type="nucleotide sequence ID" value="NZ_CP155572.1"/>
</dbReference>
<dbReference type="PANTHER" id="PTHR34216">
    <property type="match status" value="1"/>
</dbReference>
<dbReference type="SUPFAM" id="SSF88713">
    <property type="entry name" value="Glycoside hydrolase/deacetylase"/>
    <property type="match status" value="1"/>
</dbReference>
<dbReference type="EMBL" id="FWXI01000011">
    <property type="protein sequence ID" value="SMC86683.1"/>
    <property type="molecule type" value="Genomic_DNA"/>
</dbReference>
<feature type="transmembrane region" description="Helical" evidence="1">
    <location>
        <begin position="31"/>
        <end position="55"/>
    </location>
</feature>
<dbReference type="GO" id="GO:0005975">
    <property type="term" value="P:carbohydrate metabolic process"/>
    <property type="evidence" value="ECO:0007669"/>
    <property type="project" value="InterPro"/>
</dbReference>
<proteinExistence type="predicted"/>
<dbReference type="STRING" id="112901.SAMN04488500_11135"/>
<evidence type="ECO:0000313" key="3">
    <source>
        <dbReference type="Proteomes" id="UP000192738"/>
    </source>
</evidence>
<dbReference type="InterPro" id="IPR051398">
    <property type="entry name" value="Polysacch_Deacetylase"/>
</dbReference>
<protein>
    <recommendedName>
        <fullName evidence="4">Polysaccharide deacetylase</fullName>
    </recommendedName>
</protein>